<evidence type="ECO:0008006" key="3">
    <source>
        <dbReference type="Google" id="ProtNLM"/>
    </source>
</evidence>
<dbReference type="AlphaFoldDB" id="A0A7X6DUC8"/>
<keyword evidence="2" id="KW-1185">Reference proteome</keyword>
<evidence type="ECO:0000313" key="1">
    <source>
        <dbReference type="EMBL" id="NKE73470.1"/>
    </source>
</evidence>
<evidence type="ECO:0000313" key="2">
    <source>
        <dbReference type="Proteomes" id="UP000534783"/>
    </source>
</evidence>
<organism evidence="1 2">
    <name type="scientific">Candidatus Manganitrophus noduliformans</name>
    <dbReference type="NCBI Taxonomy" id="2606439"/>
    <lineage>
        <taxon>Bacteria</taxon>
        <taxon>Pseudomonadati</taxon>
        <taxon>Nitrospirota</taxon>
        <taxon>Nitrospiria</taxon>
        <taxon>Candidatus Troglogloeales</taxon>
        <taxon>Candidatus Manganitrophaceae</taxon>
        <taxon>Candidatus Manganitrophus</taxon>
    </lineage>
</organism>
<dbReference type="InterPro" id="IPR014121">
    <property type="entry name" value="TraN_Ftype"/>
</dbReference>
<accession>A0A7X6DUC8</accession>
<dbReference type="Proteomes" id="UP000534783">
    <property type="component" value="Unassembled WGS sequence"/>
</dbReference>
<dbReference type="EMBL" id="VTOW01000007">
    <property type="protein sequence ID" value="NKE73470.1"/>
    <property type="molecule type" value="Genomic_DNA"/>
</dbReference>
<reference evidence="1 2" key="1">
    <citation type="journal article" date="2020" name="Nature">
        <title>Bacterial chemolithoautotrophy via manganese oxidation.</title>
        <authorList>
            <person name="Yu H."/>
            <person name="Leadbetter J.R."/>
        </authorList>
    </citation>
    <scope>NUCLEOTIDE SEQUENCE [LARGE SCALE GENOMIC DNA]</scope>
    <source>
        <strain evidence="1 2">Mn-1</strain>
    </source>
</reference>
<name>A0A7X6DUC8_9BACT</name>
<dbReference type="RefSeq" id="WP_168063427.1">
    <property type="nucleotide sequence ID" value="NZ_VTOW01000007.1"/>
</dbReference>
<sequence length="514" mass="55539">MTMTPHSEESVQPKSAGMMAEAILSIFLFLASSLSSAAAQNLVCGQDLNGDGATTGSAESGQCMNTPEGPLCPVGAVGCTATYRQPICPPGGGINGNSDRCEAPIQQVWRPWLFMELVGQSGLWAFRLQIDLTDDGLYDLTVTNPGGPQMIRSFEENGLAIASSTVARTTYWSLTTGGAWSSSSDFSGGNWWSASQSGPQANRQAAAGYLKEHVRLTYAIAPAAVRLQPGSEWFGEGFCFNLQDDRCYSAQWERPYDGCPSGYLLDSAAGVCQAPPQCAVGTYDSNRNECYEGDSTCPLGGEYSCMNNNGAYQCSSNRCIDLTANPPQTVTPDMTAYQNDGQVDPSSGMCLGPLYIFNGTPGECRPAGAGTSFFDCCDNAREDFLIFREYCTENEWRTNTLRDAESCHFIGDYCKTRWPLVGCVQRANVYCCFNSKLARVIQEQGRGQLTNFAPDGQWGSTAAPNCIGLTPEELQYIDFSQVALPLDGVVPRGDIAVQQEIGNKIDAFYRNLQP</sequence>
<protein>
    <recommendedName>
        <fullName evidence="3">Conjugal transfer mating pair stabilization protein TraN</fullName>
    </recommendedName>
</protein>
<proteinExistence type="predicted"/>
<gene>
    <name evidence="1" type="ORF">MNODULE_22170</name>
</gene>
<comment type="caution">
    <text evidence="1">The sequence shown here is derived from an EMBL/GenBank/DDBJ whole genome shotgun (WGS) entry which is preliminary data.</text>
</comment>
<dbReference type="Pfam" id="PF06986">
    <property type="entry name" value="F_T4SS_TraN"/>
    <property type="match status" value="1"/>
</dbReference>